<comment type="similarity">
    <text evidence="1 4 5">Belongs to the bacterial ribosomal protein bL21 family.</text>
</comment>
<dbReference type="OrthoDB" id="9813334at2"/>
<dbReference type="GO" id="GO:0005737">
    <property type="term" value="C:cytoplasm"/>
    <property type="evidence" value="ECO:0007669"/>
    <property type="project" value="UniProtKB-ARBA"/>
</dbReference>
<dbReference type="NCBIfam" id="TIGR00061">
    <property type="entry name" value="L21"/>
    <property type="match status" value="1"/>
</dbReference>
<keyword evidence="3 4" id="KW-0687">Ribonucleoprotein</keyword>
<accession>A0A193LGY1</accession>
<evidence type="ECO:0000256" key="1">
    <source>
        <dbReference type="ARBA" id="ARBA00008563"/>
    </source>
</evidence>
<dbReference type="GO" id="GO:0005840">
    <property type="term" value="C:ribosome"/>
    <property type="evidence" value="ECO:0007669"/>
    <property type="project" value="UniProtKB-KW"/>
</dbReference>
<comment type="function">
    <text evidence="4 5">This protein binds to 23S rRNA in the presence of protein L20.</text>
</comment>
<evidence type="ECO:0000256" key="2">
    <source>
        <dbReference type="ARBA" id="ARBA00022980"/>
    </source>
</evidence>
<dbReference type="STRING" id="1548547.BA177_11360"/>
<organism evidence="7 8">
    <name type="scientific">Woeseia oceani</name>
    <dbReference type="NCBI Taxonomy" id="1548547"/>
    <lineage>
        <taxon>Bacteria</taxon>
        <taxon>Pseudomonadati</taxon>
        <taxon>Pseudomonadota</taxon>
        <taxon>Gammaproteobacteria</taxon>
        <taxon>Woeseiales</taxon>
        <taxon>Woeseiaceae</taxon>
        <taxon>Woeseia</taxon>
    </lineage>
</organism>
<keyword evidence="4 5" id="KW-0694">RNA-binding</keyword>
<dbReference type="GO" id="GO:0003735">
    <property type="term" value="F:structural constituent of ribosome"/>
    <property type="evidence" value="ECO:0007669"/>
    <property type="project" value="InterPro"/>
</dbReference>
<dbReference type="PANTHER" id="PTHR21349:SF0">
    <property type="entry name" value="LARGE RIBOSOMAL SUBUNIT PROTEIN BL21M"/>
    <property type="match status" value="1"/>
</dbReference>
<evidence type="ECO:0000256" key="6">
    <source>
        <dbReference type="SAM" id="MobiDB-lite"/>
    </source>
</evidence>
<dbReference type="RefSeq" id="WP_068616318.1">
    <property type="nucleotide sequence ID" value="NZ_CP016268.1"/>
</dbReference>
<dbReference type="GO" id="GO:0019843">
    <property type="term" value="F:rRNA binding"/>
    <property type="evidence" value="ECO:0007669"/>
    <property type="project" value="UniProtKB-UniRule"/>
</dbReference>
<dbReference type="HAMAP" id="MF_01363">
    <property type="entry name" value="Ribosomal_bL21"/>
    <property type="match status" value="1"/>
</dbReference>
<feature type="region of interest" description="Disordered" evidence="6">
    <location>
        <begin position="107"/>
        <end position="161"/>
    </location>
</feature>
<dbReference type="GO" id="GO:1990904">
    <property type="term" value="C:ribonucleoprotein complex"/>
    <property type="evidence" value="ECO:0007669"/>
    <property type="project" value="UniProtKB-KW"/>
</dbReference>
<evidence type="ECO:0000256" key="5">
    <source>
        <dbReference type="RuleBase" id="RU000562"/>
    </source>
</evidence>
<reference evidence="7 8" key="1">
    <citation type="submission" date="2016-06" db="EMBL/GenBank/DDBJ databases">
        <title>Complete genome sequence of a deep-branching marine Gamma Proteobacterium Woeseia oceani type strain XK5.</title>
        <authorList>
            <person name="Mu D."/>
            <person name="Du Z."/>
        </authorList>
    </citation>
    <scope>NUCLEOTIDE SEQUENCE [LARGE SCALE GENOMIC DNA]</scope>
    <source>
        <strain evidence="7 8">XK5</strain>
    </source>
</reference>
<evidence type="ECO:0000256" key="3">
    <source>
        <dbReference type="ARBA" id="ARBA00023274"/>
    </source>
</evidence>
<keyword evidence="2 4" id="KW-0689">Ribosomal protein</keyword>
<feature type="compositionally biased region" description="Basic residues" evidence="6">
    <location>
        <begin position="142"/>
        <end position="161"/>
    </location>
</feature>
<dbReference type="InterPro" id="IPR028909">
    <property type="entry name" value="bL21-like"/>
</dbReference>
<evidence type="ECO:0000313" key="8">
    <source>
        <dbReference type="Proteomes" id="UP000092695"/>
    </source>
</evidence>
<dbReference type="InterPro" id="IPR036164">
    <property type="entry name" value="bL21-like_sf"/>
</dbReference>
<dbReference type="AlphaFoldDB" id="A0A193LGY1"/>
<dbReference type="SUPFAM" id="SSF141091">
    <property type="entry name" value="L21p-like"/>
    <property type="match status" value="1"/>
</dbReference>
<dbReference type="KEGG" id="woc:BA177_11360"/>
<name>A0A193LGY1_9GAMM</name>
<protein>
    <recommendedName>
        <fullName evidence="4">Large ribosomal subunit protein bL21</fullName>
    </recommendedName>
</protein>
<gene>
    <name evidence="4" type="primary">rplU</name>
    <name evidence="7" type="ORF">BA177_11360</name>
</gene>
<proteinExistence type="inferred from homology"/>
<evidence type="ECO:0000256" key="4">
    <source>
        <dbReference type="HAMAP-Rule" id="MF_01363"/>
    </source>
</evidence>
<keyword evidence="4 5" id="KW-0699">rRNA-binding</keyword>
<dbReference type="Proteomes" id="UP000092695">
    <property type="component" value="Chromosome"/>
</dbReference>
<sequence>MYAVFRTGGKQYRATAGDRLRVERLDAEEGSDITFDEVLLVGEGANIKVGTPLLDGETVSAKVLQQGKSRKVNVVKFRRRQNYLRQGTHRQFFTEVEITAIGGAAAKPKAAAAKPAAEKPAAKKAAAKKPAAKKADADKPAAKKTAKKKVAKKKVAKKTSS</sequence>
<dbReference type="Pfam" id="PF00829">
    <property type="entry name" value="Ribosomal_L21p"/>
    <property type="match status" value="1"/>
</dbReference>
<evidence type="ECO:0000313" key="7">
    <source>
        <dbReference type="EMBL" id="ANO51718.1"/>
    </source>
</evidence>
<dbReference type="PANTHER" id="PTHR21349">
    <property type="entry name" value="50S RIBOSOMAL PROTEIN L21"/>
    <property type="match status" value="1"/>
</dbReference>
<dbReference type="EMBL" id="CP016268">
    <property type="protein sequence ID" value="ANO51718.1"/>
    <property type="molecule type" value="Genomic_DNA"/>
</dbReference>
<dbReference type="GO" id="GO:0006412">
    <property type="term" value="P:translation"/>
    <property type="evidence" value="ECO:0007669"/>
    <property type="project" value="UniProtKB-UniRule"/>
</dbReference>
<dbReference type="InterPro" id="IPR001787">
    <property type="entry name" value="Ribosomal_bL21"/>
</dbReference>
<comment type="subunit">
    <text evidence="4">Part of the 50S ribosomal subunit. Contacts protein L20.</text>
</comment>
<keyword evidence="8" id="KW-1185">Reference proteome</keyword>